<evidence type="ECO:0000313" key="2">
    <source>
        <dbReference type="EMBL" id="ODV58197.1"/>
    </source>
</evidence>
<sequence length="86" mass="8976">MLPVREGPRKALAAAGTRPDGAIQAQTGGPQGAREACRIGRAVRERLFGSAEKQRKEGAAEEAHAAEPAEPAAAKQRWVAFEGSAV</sequence>
<feature type="region of interest" description="Disordered" evidence="1">
    <location>
        <begin position="49"/>
        <end position="75"/>
    </location>
</feature>
<reference evidence="3" key="1">
    <citation type="submission" date="2016-05" db="EMBL/GenBank/DDBJ databases">
        <title>Comparative genomics of biotechnologically important yeasts.</title>
        <authorList>
            <consortium name="DOE Joint Genome Institute"/>
            <person name="Riley R."/>
            <person name="Haridas S."/>
            <person name="Wolfe K.H."/>
            <person name="Lopes M.R."/>
            <person name="Hittinger C.T."/>
            <person name="Goker M."/>
            <person name="Salamov A."/>
            <person name="Wisecaver J."/>
            <person name="Long T.M."/>
            <person name="Aerts A.L."/>
            <person name="Barry K."/>
            <person name="Choi C."/>
            <person name="Clum A."/>
            <person name="Coughlan A.Y."/>
            <person name="Deshpande S."/>
            <person name="Douglass A.P."/>
            <person name="Hanson S.J."/>
            <person name="Klenk H.-P."/>
            <person name="Labutti K."/>
            <person name="Lapidus A."/>
            <person name="Lindquist E."/>
            <person name="Lipzen A."/>
            <person name="Meier-Kolthoff J.P."/>
            <person name="Ohm R.A."/>
            <person name="Otillar R.P."/>
            <person name="Pangilinan J."/>
            <person name="Peng Y."/>
            <person name="Rokas A."/>
            <person name="Rosa C.A."/>
            <person name="Scheuner C."/>
            <person name="Sibirny A.A."/>
            <person name="Slot J.C."/>
            <person name="Stielow J.B."/>
            <person name="Sun H."/>
            <person name="Kurtzman C.P."/>
            <person name="Blackwell M."/>
            <person name="Grigoriev I.V."/>
            <person name="Jeffries T.W."/>
        </authorList>
    </citation>
    <scope>NUCLEOTIDE SEQUENCE [LARGE SCALE GENOMIC DNA]</scope>
    <source>
        <strain evidence="3">DSM 1968</strain>
    </source>
</reference>
<accession>A0A1D2V9M7</accession>
<feature type="compositionally biased region" description="Basic and acidic residues" evidence="1">
    <location>
        <begin position="49"/>
        <end position="67"/>
    </location>
</feature>
<gene>
    <name evidence="2" type="ORF">ASCRUDRAFT_128562</name>
</gene>
<organism evidence="2 3">
    <name type="scientific">Ascoidea rubescens DSM 1968</name>
    <dbReference type="NCBI Taxonomy" id="1344418"/>
    <lineage>
        <taxon>Eukaryota</taxon>
        <taxon>Fungi</taxon>
        <taxon>Dikarya</taxon>
        <taxon>Ascomycota</taxon>
        <taxon>Saccharomycotina</taxon>
        <taxon>Saccharomycetes</taxon>
        <taxon>Ascoideaceae</taxon>
        <taxon>Ascoidea</taxon>
    </lineage>
</organism>
<dbReference type="GeneID" id="30962629"/>
<protein>
    <submittedName>
        <fullName evidence="2">Uncharacterized protein</fullName>
    </submittedName>
</protein>
<name>A0A1D2V9M7_9ASCO</name>
<dbReference type="Proteomes" id="UP000095038">
    <property type="component" value="Unassembled WGS sequence"/>
</dbReference>
<dbReference type="EMBL" id="KV454494">
    <property type="protein sequence ID" value="ODV58197.1"/>
    <property type="molecule type" value="Genomic_DNA"/>
</dbReference>
<dbReference type="InParanoid" id="A0A1D2V9M7"/>
<keyword evidence="3" id="KW-1185">Reference proteome</keyword>
<dbReference type="RefSeq" id="XP_020044504.1">
    <property type="nucleotide sequence ID" value="XM_020188993.1"/>
</dbReference>
<dbReference type="AlphaFoldDB" id="A0A1D2V9M7"/>
<feature type="region of interest" description="Disordered" evidence="1">
    <location>
        <begin position="1"/>
        <end position="33"/>
    </location>
</feature>
<evidence type="ECO:0000313" key="3">
    <source>
        <dbReference type="Proteomes" id="UP000095038"/>
    </source>
</evidence>
<evidence type="ECO:0000256" key="1">
    <source>
        <dbReference type="SAM" id="MobiDB-lite"/>
    </source>
</evidence>
<proteinExistence type="predicted"/>